<dbReference type="PROSITE" id="PS50850">
    <property type="entry name" value="MFS"/>
    <property type="match status" value="1"/>
</dbReference>
<protein>
    <submittedName>
        <fullName evidence="7">MFS transporter</fullName>
    </submittedName>
</protein>
<dbReference type="SUPFAM" id="SSF103473">
    <property type="entry name" value="MFS general substrate transporter"/>
    <property type="match status" value="1"/>
</dbReference>
<dbReference type="InterPro" id="IPR005829">
    <property type="entry name" value="Sugar_transporter_CS"/>
</dbReference>
<feature type="transmembrane region" description="Helical" evidence="5">
    <location>
        <begin position="332"/>
        <end position="357"/>
    </location>
</feature>
<dbReference type="PANTHER" id="PTHR42718:SF49">
    <property type="entry name" value="EXPORT PROTEIN"/>
    <property type="match status" value="1"/>
</dbReference>
<feature type="transmembrane region" description="Helical" evidence="5">
    <location>
        <begin position="275"/>
        <end position="295"/>
    </location>
</feature>
<evidence type="ECO:0000256" key="4">
    <source>
        <dbReference type="ARBA" id="ARBA00023136"/>
    </source>
</evidence>
<feature type="transmembrane region" description="Helical" evidence="5">
    <location>
        <begin position="140"/>
        <end position="160"/>
    </location>
</feature>
<keyword evidence="3 5" id="KW-1133">Transmembrane helix</keyword>
<dbReference type="CDD" id="cd17321">
    <property type="entry name" value="MFS_MMR_MDR_like"/>
    <property type="match status" value="1"/>
</dbReference>
<dbReference type="Gene3D" id="1.20.1720.10">
    <property type="entry name" value="Multidrug resistance protein D"/>
    <property type="match status" value="1"/>
</dbReference>
<feature type="transmembrane region" description="Helical" evidence="5">
    <location>
        <begin position="172"/>
        <end position="193"/>
    </location>
</feature>
<feature type="transmembrane region" description="Helical" evidence="5">
    <location>
        <begin position="307"/>
        <end position="326"/>
    </location>
</feature>
<evidence type="ECO:0000256" key="3">
    <source>
        <dbReference type="ARBA" id="ARBA00022989"/>
    </source>
</evidence>
<feature type="transmembrane region" description="Helical" evidence="5">
    <location>
        <begin position="52"/>
        <end position="75"/>
    </location>
</feature>
<dbReference type="InterPro" id="IPR036259">
    <property type="entry name" value="MFS_trans_sf"/>
</dbReference>
<sequence length="490" mass="50431">MTIVTIGLADIQADLGGTLADIQWVVVAYMITMGAVTQVTGTLSDRLGRRGVYLTGIALFTLASLACGSAPNALVLDFARAVQGIGGAILMSNALPLLSHAYDGQRRNMAIATWTTMSTAAGLIAPLLGGTLVDVLDWRAIFLINLPFGIAAFAIGLRTLPRDAGGGGKIGSLDWGGTALLIAGLALLNFALLRGEQQGWTASSTLIQIAVAVVLLAAFLVVQRRVRNPTLDLRLFTKPAFTGAAFTIFMSRVLTIGGTVYFVQYFQNSLHLSPTASGVLLAPVFTAQMAAGMLGGKMQAWLPSGHVIAIGYACKAVGAAWMALTFGPTTQAWSLVFPLLLWGTGGGIAGAPIFAVAMNVTDSQRSGMVAGTMTSLASIGAGIGTAGLGVLYKAKLAGVVATADLPAGQHDAISAAAAEGDAQRALELAPPEAREGLQRVFEEAFAASASAVLFASAALAVITMGVALVLINKRNLPKPQQEAEPKAQQG</sequence>
<dbReference type="PROSITE" id="PS00216">
    <property type="entry name" value="SUGAR_TRANSPORT_1"/>
    <property type="match status" value="1"/>
</dbReference>
<reference evidence="7 8" key="1">
    <citation type="submission" date="2019-03" db="EMBL/GenBank/DDBJ databases">
        <title>Draft genome sequences of novel Actinobacteria.</title>
        <authorList>
            <person name="Sahin N."/>
            <person name="Ay H."/>
            <person name="Saygin H."/>
        </authorList>
    </citation>
    <scope>NUCLEOTIDE SEQUENCE [LARGE SCALE GENOMIC DNA]</scope>
    <source>
        <strain evidence="7 8">7K502</strain>
    </source>
</reference>
<comment type="subcellular location">
    <subcellularLocation>
        <location evidence="1">Cell membrane</location>
        <topology evidence="1">Multi-pass membrane protein</topology>
    </subcellularLocation>
</comment>
<evidence type="ECO:0000313" key="8">
    <source>
        <dbReference type="Proteomes" id="UP000294947"/>
    </source>
</evidence>
<feature type="domain" description="Major facilitator superfamily (MFS) profile" evidence="6">
    <location>
        <begin position="1"/>
        <end position="475"/>
    </location>
</feature>
<accession>A0A4R4XVV6</accession>
<keyword evidence="2 5" id="KW-0812">Transmembrane</keyword>
<proteinExistence type="predicted"/>
<feature type="transmembrane region" description="Helical" evidence="5">
    <location>
        <begin position="22"/>
        <end position="40"/>
    </location>
</feature>
<dbReference type="InterPro" id="IPR020846">
    <property type="entry name" value="MFS_dom"/>
</dbReference>
<evidence type="ECO:0000256" key="2">
    <source>
        <dbReference type="ARBA" id="ARBA00022692"/>
    </source>
</evidence>
<feature type="transmembrane region" description="Helical" evidence="5">
    <location>
        <begin position="205"/>
        <end position="222"/>
    </location>
</feature>
<feature type="transmembrane region" description="Helical" evidence="5">
    <location>
        <begin position="444"/>
        <end position="471"/>
    </location>
</feature>
<dbReference type="Proteomes" id="UP000294947">
    <property type="component" value="Unassembled WGS sequence"/>
</dbReference>
<evidence type="ECO:0000313" key="7">
    <source>
        <dbReference type="EMBL" id="TDD35821.1"/>
    </source>
</evidence>
<evidence type="ECO:0000259" key="6">
    <source>
        <dbReference type="PROSITE" id="PS50850"/>
    </source>
</evidence>
<name>A0A4R4XVV6_9PSEU</name>
<comment type="caution">
    <text evidence="7">The sequence shown here is derived from an EMBL/GenBank/DDBJ whole genome shotgun (WGS) entry which is preliminary data.</text>
</comment>
<dbReference type="Pfam" id="PF07690">
    <property type="entry name" value="MFS_1"/>
    <property type="match status" value="1"/>
</dbReference>
<evidence type="ECO:0000256" key="5">
    <source>
        <dbReference type="SAM" id="Phobius"/>
    </source>
</evidence>
<gene>
    <name evidence="7" type="ORF">E1288_42680</name>
</gene>
<feature type="transmembrane region" description="Helical" evidence="5">
    <location>
        <begin position="369"/>
        <end position="392"/>
    </location>
</feature>
<feature type="transmembrane region" description="Helical" evidence="5">
    <location>
        <begin position="243"/>
        <end position="263"/>
    </location>
</feature>
<dbReference type="InterPro" id="IPR011701">
    <property type="entry name" value="MFS"/>
</dbReference>
<keyword evidence="4 5" id="KW-0472">Membrane</keyword>
<dbReference type="PANTHER" id="PTHR42718">
    <property type="entry name" value="MAJOR FACILITATOR SUPERFAMILY MULTIDRUG TRANSPORTER MFSC"/>
    <property type="match status" value="1"/>
</dbReference>
<organism evidence="7 8">
    <name type="scientific">Saccharopolyspora elongata</name>
    <dbReference type="NCBI Taxonomy" id="2530387"/>
    <lineage>
        <taxon>Bacteria</taxon>
        <taxon>Bacillati</taxon>
        <taxon>Actinomycetota</taxon>
        <taxon>Actinomycetes</taxon>
        <taxon>Pseudonocardiales</taxon>
        <taxon>Pseudonocardiaceae</taxon>
        <taxon>Saccharopolyspora</taxon>
    </lineage>
</organism>
<dbReference type="GO" id="GO:0022857">
    <property type="term" value="F:transmembrane transporter activity"/>
    <property type="evidence" value="ECO:0007669"/>
    <property type="project" value="InterPro"/>
</dbReference>
<keyword evidence="8" id="KW-1185">Reference proteome</keyword>
<dbReference type="AlphaFoldDB" id="A0A4R4XVV6"/>
<dbReference type="EMBL" id="SMKW01000118">
    <property type="protein sequence ID" value="TDD35821.1"/>
    <property type="molecule type" value="Genomic_DNA"/>
</dbReference>
<feature type="transmembrane region" description="Helical" evidence="5">
    <location>
        <begin position="110"/>
        <end position="128"/>
    </location>
</feature>
<evidence type="ECO:0000256" key="1">
    <source>
        <dbReference type="ARBA" id="ARBA00004651"/>
    </source>
</evidence>
<dbReference type="OrthoDB" id="5168668at2"/>
<dbReference type="GO" id="GO:0005886">
    <property type="term" value="C:plasma membrane"/>
    <property type="evidence" value="ECO:0007669"/>
    <property type="project" value="UniProtKB-SubCell"/>
</dbReference>
<dbReference type="Gene3D" id="1.20.1250.20">
    <property type="entry name" value="MFS general substrate transporter like domains"/>
    <property type="match status" value="1"/>
</dbReference>